<dbReference type="FunFam" id="3.40.50.720:FF:000047">
    <property type="entry name" value="NADP-dependent L-serine/L-allo-threonine dehydrogenase"/>
    <property type="match status" value="1"/>
</dbReference>
<reference evidence="5" key="1">
    <citation type="submission" date="2022-07" db="EMBL/GenBank/DDBJ databases">
        <title>Phylogenomic reconstructions and comparative analyses of Kickxellomycotina fungi.</title>
        <authorList>
            <person name="Reynolds N.K."/>
            <person name="Stajich J.E."/>
            <person name="Barry K."/>
            <person name="Grigoriev I.V."/>
            <person name="Crous P."/>
            <person name="Smith M.E."/>
        </authorList>
    </citation>
    <scope>NUCLEOTIDE SEQUENCE</scope>
    <source>
        <strain evidence="5">RSA 861</strain>
    </source>
</reference>
<dbReference type="PANTHER" id="PTHR42901:SF1">
    <property type="entry name" value="ALCOHOL DEHYDROGENASE"/>
    <property type="match status" value="1"/>
</dbReference>
<accession>A0A9W7ZI28</accession>
<dbReference type="Pfam" id="PF00106">
    <property type="entry name" value="adh_short"/>
    <property type="match status" value="1"/>
</dbReference>
<proteinExistence type="inferred from homology"/>
<dbReference type="InterPro" id="IPR002347">
    <property type="entry name" value="SDR_fam"/>
</dbReference>
<dbReference type="GO" id="GO:0016616">
    <property type="term" value="F:oxidoreductase activity, acting on the CH-OH group of donors, NAD or NADP as acceptor"/>
    <property type="evidence" value="ECO:0007669"/>
    <property type="project" value="UniProtKB-ARBA"/>
</dbReference>
<keyword evidence="6" id="KW-1185">Reference proteome</keyword>
<dbReference type="PRINTS" id="PR00081">
    <property type="entry name" value="GDHRDH"/>
</dbReference>
<keyword evidence="2" id="KW-0521">NADP</keyword>
<protein>
    <recommendedName>
        <fullName evidence="7">NAD(P)-binding protein</fullName>
    </recommendedName>
</protein>
<dbReference type="Gene3D" id="3.40.50.720">
    <property type="entry name" value="NAD(P)-binding Rossmann-like Domain"/>
    <property type="match status" value="1"/>
</dbReference>
<sequence>MFKRLQGQTVFITGASAGIGEACARSFAAAGSNVIITARRTDRIEALKAELEQAHPNVRVHAVTLDVTSKEQVDQVVASLPDDLQQVDVLINNAGLVLGLIPLVDYKPDQIDTIINTNLKGLIYCTQAFIPRMKQQTAGGTIINVSSISGHDVYPNGSIYCATKFAVDAITRTLRYELANSNVRISALSPGFVETEFSMVRFDGDKKKADKVYQGMTPLIGEDIAETALFIASRPPHVEVAEAIVVPKGQASINYIYRKEES</sequence>
<dbReference type="OrthoDB" id="6251714at2759"/>
<evidence type="ECO:0000313" key="6">
    <source>
        <dbReference type="Proteomes" id="UP001150569"/>
    </source>
</evidence>
<dbReference type="EMBL" id="JANBPT010001167">
    <property type="protein sequence ID" value="KAJ1909655.1"/>
    <property type="molecule type" value="Genomic_DNA"/>
</dbReference>
<dbReference type="AlphaFoldDB" id="A0A9W7ZI28"/>
<evidence type="ECO:0000256" key="3">
    <source>
        <dbReference type="ARBA" id="ARBA00023002"/>
    </source>
</evidence>
<dbReference type="PANTHER" id="PTHR42901">
    <property type="entry name" value="ALCOHOL DEHYDROGENASE"/>
    <property type="match status" value="1"/>
</dbReference>
<dbReference type="InterPro" id="IPR036291">
    <property type="entry name" value="NAD(P)-bd_dom_sf"/>
</dbReference>
<evidence type="ECO:0000256" key="4">
    <source>
        <dbReference type="RuleBase" id="RU000363"/>
    </source>
</evidence>
<evidence type="ECO:0000256" key="2">
    <source>
        <dbReference type="ARBA" id="ARBA00022857"/>
    </source>
</evidence>
<dbReference type="InterPro" id="IPR020904">
    <property type="entry name" value="Sc_DH/Rdtase_CS"/>
</dbReference>
<dbReference type="SUPFAM" id="SSF51735">
    <property type="entry name" value="NAD(P)-binding Rossmann-fold domains"/>
    <property type="match status" value="1"/>
</dbReference>
<comment type="caution">
    <text evidence="5">The sequence shown here is derived from an EMBL/GenBank/DDBJ whole genome shotgun (WGS) entry which is preliminary data.</text>
</comment>
<name>A0A9W7ZI28_9FUNG</name>
<dbReference type="PROSITE" id="PS00061">
    <property type="entry name" value="ADH_SHORT"/>
    <property type="match status" value="1"/>
</dbReference>
<evidence type="ECO:0000313" key="5">
    <source>
        <dbReference type="EMBL" id="KAJ1909655.1"/>
    </source>
</evidence>
<keyword evidence="3" id="KW-0560">Oxidoreductase</keyword>
<dbReference type="Proteomes" id="UP001150569">
    <property type="component" value="Unassembled WGS sequence"/>
</dbReference>
<evidence type="ECO:0008006" key="7">
    <source>
        <dbReference type="Google" id="ProtNLM"/>
    </source>
</evidence>
<comment type="similarity">
    <text evidence="1 4">Belongs to the short-chain dehydrogenases/reductases (SDR) family.</text>
</comment>
<dbReference type="PRINTS" id="PR00080">
    <property type="entry name" value="SDRFAMILY"/>
</dbReference>
<organism evidence="5 6">
    <name type="scientific">Tieghemiomyces parasiticus</name>
    <dbReference type="NCBI Taxonomy" id="78921"/>
    <lineage>
        <taxon>Eukaryota</taxon>
        <taxon>Fungi</taxon>
        <taxon>Fungi incertae sedis</taxon>
        <taxon>Zoopagomycota</taxon>
        <taxon>Kickxellomycotina</taxon>
        <taxon>Dimargaritomycetes</taxon>
        <taxon>Dimargaritales</taxon>
        <taxon>Dimargaritaceae</taxon>
        <taxon>Tieghemiomyces</taxon>
    </lineage>
</organism>
<evidence type="ECO:0000256" key="1">
    <source>
        <dbReference type="ARBA" id="ARBA00006484"/>
    </source>
</evidence>
<gene>
    <name evidence="5" type="ORF">IWQ60_011052</name>
</gene>